<reference evidence="2" key="1">
    <citation type="submission" date="2023-07" db="EMBL/GenBank/DDBJ databases">
        <title>Description of three actinobacteria isolated from air of manufacturing shop in a pharmaceutical factory.</title>
        <authorList>
            <person name="Zhang D.-F."/>
        </authorList>
    </citation>
    <scope>NUCLEOTIDE SEQUENCE [LARGE SCALE GENOMIC DNA]</scope>
    <source>
        <strain evidence="2">CCTCC AB 207010</strain>
    </source>
</reference>
<comment type="caution">
    <text evidence="1">The sequence shown here is derived from an EMBL/GenBank/DDBJ whole genome shotgun (WGS) entry which is preliminary data.</text>
</comment>
<accession>A0ABU1FTN6</accession>
<name>A0ABU1FTN6_9MICC</name>
<evidence type="ECO:0000313" key="1">
    <source>
        <dbReference type="EMBL" id="MDR5712029.1"/>
    </source>
</evidence>
<evidence type="ECO:0000313" key="2">
    <source>
        <dbReference type="Proteomes" id="UP001260872"/>
    </source>
</evidence>
<dbReference type="Proteomes" id="UP001260872">
    <property type="component" value="Unassembled WGS sequence"/>
</dbReference>
<dbReference type="EMBL" id="JAVKGT010000017">
    <property type="protein sequence ID" value="MDR5712029.1"/>
    <property type="molecule type" value="Genomic_DNA"/>
</dbReference>
<keyword evidence="2" id="KW-1185">Reference proteome</keyword>
<sequence length="62" mass="7095">MVSDLVLVDDDSAEEQHIQFTLQLVWRVTVSLARILCEVHCQPDQFLTLLEVRTDCLEPLLG</sequence>
<protein>
    <submittedName>
        <fullName evidence="1">Uncharacterized protein</fullName>
    </submittedName>
</protein>
<dbReference type="RefSeq" id="WP_344040587.1">
    <property type="nucleotide sequence ID" value="NZ_BAAAOC010000081.1"/>
</dbReference>
<proteinExistence type="predicted"/>
<organism evidence="1 2">
    <name type="scientific">Nesterenkonia flava</name>
    <dbReference type="NCBI Taxonomy" id="469799"/>
    <lineage>
        <taxon>Bacteria</taxon>
        <taxon>Bacillati</taxon>
        <taxon>Actinomycetota</taxon>
        <taxon>Actinomycetes</taxon>
        <taxon>Micrococcales</taxon>
        <taxon>Micrococcaceae</taxon>
        <taxon>Nesterenkonia</taxon>
    </lineage>
</organism>
<gene>
    <name evidence="1" type="ORF">RH857_07790</name>
</gene>